<feature type="repeat" description="PPR" evidence="3">
    <location>
        <begin position="185"/>
        <end position="215"/>
    </location>
</feature>
<reference evidence="4" key="1">
    <citation type="submission" date="2019-08" db="EMBL/GenBank/DDBJ databases">
        <authorList>
            <person name="Liu F."/>
        </authorList>
    </citation>
    <scope>NUCLEOTIDE SEQUENCE [LARGE SCALE GENOMIC DNA]</scope>
    <source>
        <strain evidence="4">PA1801</strain>
        <tissue evidence="4">Leaf</tissue>
    </source>
</reference>
<feature type="repeat" description="PPR" evidence="3">
    <location>
        <begin position="402"/>
        <end position="436"/>
    </location>
</feature>
<evidence type="ECO:0000256" key="1">
    <source>
        <dbReference type="ARBA" id="ARBA00007626"/>
    </source>
</evidence>
<accession>A0A5B6UTV7</accession>
<dbReference type="AlphaFoldDB" id="A0A5B6UTV7"/>
<organism evidence="4 5">
    <name type="scientific">Gossypium australe</name>
    <dbReference type="NCBI Taxonomy" id="47621"/>
    <lineage>
        <taxon>Eukaryota</taxon>
        <taxon>Viridiplantae</taxon>
        <taxon>Streptophyta</taxon>
        <taxon>Embryophyta</taxon>
        <taxon>Tracheophyta</taxon>
        <taxon>Spermatophyta</taxon>
        <taxon>Magnoliopsida</taxon>
        <taxon>eudicotyledons</taxon>
        <taxon>Gunneridae</taxon>
        <taxon>Pentapetalae</taxon>
        <taxon>rosids</taxon>
        <taxon>malvids</taxon>
        <taxon>Malvales</taxon>
        <taxon>Malvaceae</taxon>
        <taxon>Malvoideae</taxon>
        <taxon>Gossypium</taxon>
    </lineage>
</organism>
<dbReference type="InterPro" id="IPR050667">
    <property type="entry name" value="PPR-containing_protein"/>
</dbReference>
<feature type="repeat" description="PPR" evidence="3">
    <location>
        <begin position="44"/>
        <end position="78"/>
    </location>
</feature>
<dbReference type="Gene3D" id="1.25.40.10">
    <property type="entry name" value="Tetratricopeptide repeat domain"/>
    <property type="match status" value="4"/>
</dbReference>
<comment type="similarity">
    <text evidence="1">Belongs to the PPR family. P subfamily.</text>
</comment>
<dbReference type="Pfam" id="PF01535">
    <property type="entry name" value="PPR"/>
    <property type="match status" value="4"/>
</dbReference>
<dbReference type="SUPFAM" id="SSF53756">
    <property type="entry name" value="UDP-Glycosyltransferase/glycogen phosphorylase"/>
    <property type="match status" value="1"/>
</dbReference>
<dbReference type="OrthoDB" id="767661at2759"/>
<feature type="repeat" description="PPR" evidence="3">
    <location>
        <begin position="295"/>
        <end position="329"/>
    </location>
</feature>
<dbReference type="NCBIfam" id="TIGR00756">
    <property type="entry name" value="PPR"/>
    <property type="match status" value="6"/>
</dbReference>
<dbReference type="Gene3D" id="3.40.50.2000">
    <property type="entry name" value="Glycogen Phosphorylase B"/>
    <property type="match status" value="1"/>
</dbReference>
<evidence type="ECO:0000313" key="5">
    <source>
        <dbReference type="Proteomes" id="UP000325315"/>
    </source>
</evidence>
<dbReference type="PANTHER" id="PTHR47939:SF13">
    <property type="entry name" value="OS03G0201400 PROTEIN"/>
    <property type="match status" value="1"/>
</dbReference>
<dbReference type="Proteomes" id="UP000325315">
    <property type="component" value="Unassembled WGS sequence"/>
</dbReference>
<feature type="repeat" description="PPR" evidence="3">
    <location>
        <begin position="224"/>
        <end position="258"/>
    </location>
</feature>
<gene>
    <name evidence="4" type="ORF">EPI10_027522</name>
</gene>
<dbReference type="EMBL" id="SMMG02000009">
    <property type="protein sequence ID" value="KAA3460903.1"/>
    <property type="molecule type" value="Genomic_DNA"/>
</dbReference>
<proteinExistence type="inferred from homology"/>
<evidence type="ECO:0000256" key="3">
    <source>
        <dbReference type="PROSITE-ProRule" id="PRU00708"/>
    </source>
</evidence>
<evidence type="ECO:0000313" key="4">
    <source>
        <dbReference type="EMBL" id="KAA3460903.1"/>
    </source>
</evidence>
<evidence type="ECO:0000256" key="2">
    <source>
        <dbReference type="ARBA" id="ARBA00022737"/>
    </source>
</evidence>
<name>A0A5B6UTV7_9ROSI</name>
<protein>
    <submittedName>
        <fullName evidence="4">Pentatricopeptide repeat-containing protein</fullName>
    </submittedName>
</protein>
<comment type="caution">
    <text evidence="4">The sequence shown here is derived from an EMBL/GenBank/DDBJ whole genome shotgun (WGS) entry which is preliminary data.</text>
</comment>
<dbReference type="Pfam" id="PF13041">
    <property type="entry name" value="PPR_2"/>
    <property type="match status" value="2"/>
</dbReference>
<dbReference type="InterPro" id="IPR011990">
    <property type="entry name" value="TPR-like_helical_dom_sf"/>
</dbReference>
<keyword evidence="5" id="KW-1185">Reference proteome</keyword>
<feature type="repeat" description="PPR" evidence="3">
    <location>
        <begin position="437"/>
        <end position="471"/>
    </location>
</feature>
<dbReference type="InterPro" id="IPR002885">
    <property type="entry name" value="PPR_rpt"/>
</dbReference>
<keyword evidence="2" id="KW-0677">Repeat</keyword>
<sequence length="1013" mass="113438">MSIRWPRFLTPTHLSQIISTQKNPLTALQIFNEAQQKYPNYCHNGPVYATMINILGNSGRILEMKQVIDQMKDDSCECKDSVFVGAIRTFASAGMVNEAVSLFNSIPQFNCVNFTESFNTILGIVLKESNFKAAYKLFLDNCWRLEVKSRVKSLNLLMEGLCQFKKSDLALNIFQEMDFQGCYPDRESYRILMKGLCDDGRLDEAIHLLYSMFWRISQKGSGEDIVIYRILLDALCDNGKVEEALGILGKVLRKGLKASNSRRQRLDLSKCRDGEDSEATKRLINEALIRGGVPSMGSYSAMAIDLYGEGRVGEGEKVLDEMRKRGFWPSLSMYEAKAEALSKKGRVSEVVKIIEEDMKEGICVPSVRLYNIVLKCVCNAGDSEVAVGYLKKMAKQVGCVADKETYSILVNGLCKDGKFVEASGVLEEMLIKSHWPGAETFNILIKGLCSIGRQYEAVIWLEEMVSQGMLPDISIWNSLVACVCCKMSDRDFWYDGSLTLTPGSFLVTCATVSPKHSSGLPKFSLSWEKLSSTAMEGEKEKGRTKRIAVFMAFGTKGDVYPIAAIAAAFATDQNGYDVAFITHSAHQNLSPHLAKKNIIFVPISSPPVLSSNGTDDKTGSPGLEFSEQKKIIAKEQRKECCLAVERLFGDDPCLEGDFIGINFFALEGWSLAELFHVRCIVLAPYVVPYSAPSFFEHYFRKELPLLYKYLQEAPTDKVCWKDVIHWMWPLFSDNWESWRSEDLNLSPYPFTDPVTGLPTWHDRPPSPPLLYGFSKEIVECPDYWPSNTRVCGFWFLPIEWQFSCQECGQISTLLSTGHLNSDDMCPAHAELQYFLKTPLSRPPIFVGLSSIGSMGLMRNPRAFLQVVRTVLEVTCHRFILFTAGYEPLDAAVQEIAHEASSISKQRWSVQKGLSLFDNRLFCFSGGSTAAALYAEKMFWLGVAPEPLRRDHLVPENSSETSIRAAANVLSQAIHDALSPRIKERALEIGKRISPEDGVSEAVKILREEIGPAL</sequence>
<dbReference type="PANTHER" id="PTHR47939">
    <property type="entry name" value="MEMBRANE-ASSOCIATED SALT-INDUCIBLE PROTEIN-LIKE"/>
    <property type="match status" value="1"/>
</dbReference>
<feature type="repeat" description="PPR" evidence="3">
    <location>
        <begin position="150"/>
        <end position="184"/>
    </location>
</feature>
<dbReference type="PROSITE" id="PS51375">
    <property type="entry name" value="PPR"/>
    <property type="match status" value="7"/>
</dbReference>